<dbReference type="GO" id="GO:0004386">
    <property type="term" value="F:helicase activity"/>
    <property type="evidence" value="ECO:0007669"/>
    <property type="project" value="UniProtKB-KW"/>
</dbReference>
<geneLocation type="plasmid" evidence="2">
    <name>pW11NP2</name>
</geneLocation>
<keyword evidence="2" id="KW-0614">Plasmid</keyword>
<name>A0A2S1FIK8_9BURK</name>
<dbReference type="Gene3D" id="3.40.50.300">
    <property type="entry name" value="P-loop containing nucleotide triphosphate hydrolases"/>
    <property type="match status" value="1"/>
</dbReference>
<accession>A0A2S1FIK8</accession>
<dbReference type="GO" id="GO:0005524">
    <property type="term" value="F:ATP binding"/>
    <property type="evidence" value="ECO:0007669"/>
    <property type="project" value="InterPro"/>
</dbReference>
<dbReference type="GO" id="GO:0003676">
    <property type="term" value="F:nucleic acid binding"/>
    <property type="evidence" value="ECO:0007669"/>
    <property type="project" value="InterPro"/>
</dbReference>
<keyword evidence="2" id="KW-0347">Helicase</keyword>
<dbReference type="RefSeq" id="WP_181377634.1">
    <property type="nucleotide sequence ID" value="NZ_MG869625.1"/>
</dbReference>
<proteinExistence type="predicted"/>
<reference evidence="2" key="1">
    <citation type="submission" date="2018-01" db="EMBL/GenBank/DDBJ databases">
        <title>Plasmids of psychrophilic Polaromonas spp. isolated from Arctic and Antarctic glaciers.</title>
        <authorList>
            <person name="Dziewit L."/>
            <person name="Ciok A."/>
        </authorList>
    </citation>
    <scope>NUCLEOTIDE SEQUENCE</scope>
    <source>
        <plasmid evidence="2">pW11NP2</plasmid>
    </source>
</reference>
<dbReference type="AlphaFoldDB" id="A0A2S1FIK8"/>
<dbReference type="EMBL" id="MG869625">
    <property type="protein sequence ID" value="AWD72330.1"/>
    <property type="molecule type" value="Genomic_DNA"/>
</dbReference>
<dbReference type="InterPro" id="IPR006555">
    <property type="entry name" value="ATP-dep_Helicase_C"/>
</dbReference>
<organism evidence="2">
    <name type="scientific">Polaromonas sp. W11N</name>
    <dbReference type="NCBI Taxonomy" id="1840303"/>
    <lineage>
        <taxon>Bacteria</taxon>
        <taxon>Pseudomonadati</taxon>
        <taxon>Pseudomonadota</taxon>
        <taxon>Betaproteobacteria</taxon>
        <taxon>Burkholderiales</taxon>
        <taxon>Comamonadaceae</taxon>
        <taxon>Polaromonas</taxon>
    </lineage>
</organism>
<keyword evidence="2" id="KW-0067">ATP-binding</keyword>
<evidence type="ECO:0000313" key="2">
    <source>
        <dbReference type="EMBL" id="AWD72330.1"/>
    </source>
</evidence>
<dbReference type="GO" id="GO:0016818">
    <property type="term" value="F:hydrolase activity, acting on acid anhydrides, in phosphorus-containing anhydrides"/>
    <property type="evidence" value="ECO:0007669"/>
    <property type="project" value="InterPro"/>
</dbReference>
<protein>
    <submittedName>
        <fullName evidence="2">DNA helicase</fullName>
    </submittedName>
</protein>
<dbReference type="SMART" id="SM00491">
    <property type="entry name" value="HELICc2"/>
    <property type="match status" value="1"/>
</dbReference>
<keyword evidence="2" id="KW-0378">Hydrolase</keyword>
<dbReference type="Pfam" id="PF13307">
    <property type="entry name" value="Helicase_C_2"/>
    <property type="match status" value="1"/>
</dbReference>
<sequence length="178" mass="20194">MPSSSKALPQDLVDQVLVQGVRSRTELLREHGRRVLAGVRSIIFGLQFFSEGIDLPGSLCEHVVINKLPFTPPSSPVEEGLAEWLDSQGRDPFNELSVPWVAMKLAQWAGRGVRTETDWAVITVCDIRLTTKRYGNAILVGLPPFPVVYTVSNRLKLFERAWLTTYPFFRKYRFQTMT</sequence>
<evidence type="ECO:0000259" key="1">
    <source>
        <dbReference type="SMART" id="SM00491"/>
    </source>
</evidence>
<feature type="domain" description="ATP-dependent helicase C-terminal" evidence="1">
    <location>
        <begin position="1"/>
        <end position="131"/>
    </location>
</feature>
<dbReference type="InterPro" id="IPR027417">
    <property type="entry name" value="P-loop_NTPase"/>
</dbReference>
<dbReference type="GO" id="GO:0006139">
    <property type="term" value="P:nucleobase-containing compound metabolic process"/>
    <property type="evidence" value="ECO:0007669"/>
    <property type="project" value="InterPro"/>
</dbReference>
<gene>
    <name evidence="2" type="ORF">pW11NP2_p002</name>
</gene>
<keyword evidence="2" id="KW-0547">Nucleotide-binding</keyword>